<dbReference type="Proteomes" id="UP001295469">
    <property type="component" value="Chromosome C01"/>
</dbReference>
<dbReference type="EMBL" id="JAGKQM010000011">
    <property type="protein sequence ID" value="KAH0904074.1"/>
    <property type="molecule type" value="Genomic_DNA"/>
</dbReference>
<proteinExistence type="predicted"/>
<dbReference type="EMBL" id="HG994365">
    <property type="protein sequence ID" value="CAF2077318.1"/>
    <property type="molecule type" value="Genomic_DNA"/>
</dbReference>
<gene>
    <name evidence="1" type="ORF">DARMORV10_C01P43370.1</name>
    <name evidence="2" type="ORF">HID58_043577</name>
</gene>
<evidence type="ECO:0000313" key="3">
    <source>
        <dbReference type="Proteomes" id="UP000824890"/>
    </source>
</evidence>
<sequence>MGFGEIDEFNPFGGFRLRRLRFFFIKIGMANVSQLHSDLKAGYTVKVLLLGFWETGNIVQICVCLFLSATSRIHSYYDQETQASKNFLKVLGWSWSGSISSFPHLRLLSSFAKPNSVKLRQSMDGAPSPVLSAIKSYRRVSHLLHVQDVMMTMLLG</sequence>
<keyword evidence="3" id="KW-1185">Reference proteome</keyword>
<reference evidence="2 3" key="2">
    <citation type="submission" date="2021-05" db="EMBL/GenBank/DDBJ databases">
        <title>Genome Assembly of Synthetic Allotetraploid Brassica napus Reveals Homoeologous Exchanges between Subgenomes.</title>
        <authorList>
            <person name="Davis J.T."/>
        </authorList>
    </citation>
    <scope>NUCLEOTIDE SEQUENCE [LARGE SCALE GENOMIC DNA]</scope>
    <source>
        <strain evidence="3">cv. Da-Ae</strain>
        <tissue evidence="2">Seedling</tissue>
    </source>
</reference>
<protein>
    <submittedName>
        <fullName evidence="1">(rape) hypothetical protein</fullName>
    </submittedName>
</protein>
<dbReference type="Proteomes" id="UP000824890">
    <property type="component" value="Unassembled WGS sequence"/>
</dbReference>
<dbReference type="AlphaFoldDB" id="A0A816RVT1"/>
<organism evidence="1">
    <name type="scientific">Brassica napus</name>
    <name type="common">Rape</name>
    <dbReference type="NCBI Taxonomy" id="3708"/>
    <lineage>
        <taxon>Eukaryota</taxon>
        <taxon>Viridiplantae</taxon>
        <taxon>Streptophyta</taxon>
        <taxon>Embryophyta</taxon>
        <taxon>Tracheophyta</taxon>
        <taxon>Spermatophyta</taxon>
        <taxon>Magnoliopsida</taxon>
        <taxon>eudicotyledons</taxon>
        <taxon>Gunneridae</taxon>
        <taxon>Pentapetalae</taxon>
        <taxon>rosids</taxon>
        <taxon>malvids</taxon>
        <taxon>Brassicales</taxon>
        <taxon>Brassicaceae</taxon>
        <taxon>Brassiceae</taxon>
        <taxon>Brassica</taxon>
    </lineage>
</organism>
<evidence type="ECO:0000313" key="2">
    <source>
        <dbReference type="EMBL" id="KAH0904074.1"/>
    </source>
</evidence>
<evidence type="ECO:0000313" key="1">
    <source>
        <dbReference type="EMBL" id="CAF2077318.1"/>
    </source>
</evidence>
<name>A0A816RVT1_BRANA</name>
<accession>A0A816RVT1</accession>
<reference evidence="1" key="1">
    <citation type="submission" date="2021-01" db="EMBL/GenBank/DDBJ databases">
        <authorList>
            <consortium name="Genoscope - CEA"/>
            <person name="William W."/>
        </authorList>
    </citation>
    <scope>NUCLEOTIDE SEQUENCE</scope>
</reference>